<name>A0A556MM29_9SPHI</name>
<dbReference type="SUPFAM" id="SSF53756">
    <property type="entry name" value="UDP-Glycosyltransferase/glycogen phosphorylase"/>
    <property type="match status" value="1"/>
</dbReference>
<organism evidence="3 4">
    <name type="scientific">Mucilaginibacter corticis</name>
    <dbReference type="NCBI Taxonomy" id="2597670"/>
    <lineage>
        <taxon>Bacteria</taxon>
        <taxon>Pseudomonadati</taxon>
        <taxon>Bacteroidota</taxon>
        <taxon>Sphingobacteriia</taxon>
        <taxon>Sphingobacteriales</taxon>
        <taxon>Sphingobacteriaceae</taxon>
        <taxon>Mucilaginibacter</taxon>
    </lineage>
</organism>
<dbReference type="Pfam" id="PF00534">
    <property type="entry name" value="Glycos_transf_1"/>
    <property type="match status" value="1"/>
</dbReference>
<evidence type="ECO:0000259" key="2">
    <source>
        <dbReference type="Pfam" id="PF00534"/>
    </source>
</evidence>
<feature type="domain" description="Glycosyl transferase family 1" evidence="2">
    <location>
        <begin position="259"/>
        <end position="426"/>
    </location>
</feature>
<keyword evidence="4" id="KW-1185">Reference proteome</keyword>
<dbReference type="GO" id="GO:0009103">
    <property type="term" value="P:lipopolysaccharide biosynthetic process"/>
    <property type="evidence" value="ECO:0007669"/>
    <property type="project" value="TreeGrafter"/>
</dbReference>
<proteinExistence type="predicted"/>
<dbReference type="RefSeq" id="WP_144249022.1">
    <property type="nucleotide sequence ID" value="NZ_VLPK01000002.1"/>
</dbReference>
<keyword evidence="1 3" id="KW-0808">Transferase</keyword>
<dbReference type="EMBL" id="VLPK01000002">
    <property type="protein sequence ID" value="TSJ40984.1"/>
    <property type="molecule type" value="Genomic_DNA"/>
</dbReference>
<dbReference type="AlphaFoldDB" id="A0A556MM29"/>
<evidence type="ECO:0000256" key="1">
    <source>
        <dbReference type="ARBA" id="ARBA00022679"/>
    </source>
</evidence>
<dbReference type="PANTHER" id="PTHR46401:SF2">
    <property type="entry name" value="GLYCOSYLTRANSFERASE WBBK-RELATED"/>
    <property type="match status" value="1"/>
</dbReference>
<gene>
    <name evidence="3" type="ORF">FO440_14720</name>
</gene>
<dbReference type="Gene3D" id="3.40.50.2000">
    <property type="entry name" value="Glycogen Phosphorylase B"/>
    <property type="match status" value="2"/>
</dbReference>
<dbReference type="Proteomes" id="UP000318733">
    <property type="component" value="Unassembled WGS sequence"/>
</dbReference>
<evidence type="ECO:0000313" key="3">
    <source>
        <dbReference type="EMBL" id="TSJ40984.1"/>
    </source>
</evidence>
<reference evidence="3 4" key="1">
    <citation type="submission" date="2019-07" db="EMBL/GenBank/DDBJ databases">
        <authorList>
            <person name="Huq M.A."/>
        </authorList>
    </citation>
    <scope>NUCLEOTIDE SEQUENCE [LARGE SCALE GENOMIC DNA]</scope>
    <source>
        <strain evidence="3 4">MAH-19</strain>
    </source>
</reference>
<protein>
    <submittedName>
        <fullName evidence="3">Glycosyltransferase family 4 protein</fullName>
    </submittedName>
</protein>
<dbReference type="GO" id="GO:0016757">
    <property type="term" value="F:glycosyltransferase activity"/>
    <property type="evidence" value="ECO:0007669"/>
    <property type="project" value="InterPro"/>
</dbReference>
<dbReference type="OrthoDB" id="1100717at2"/>
<comment type="caution">
    <text evidence="3">The sequence shown here is derived from an EMBL/GenBank/DDBJ whole genome shotgun (WGS) entry which is preliminary data.</text>
</comment>
<dbReference type="InterPro" id="IPR001296">
    <property type="entry name" value="Glyco_trans_1"/>
</dbReference>
<evidence type="ECO:0000313" key="4">
    <source>
        <dbReference type="Proteomes" id="UP000318733"/>
    </source>
</evidence>
<sequence length="463" mass="52690">MATSKQDSQKKETWSNDHAFPKVLIIGQTFTMDTGGGITLTNLFKKWPKERLAVAVESKEVVDFDKADYYYRIGFQELKMPAPFSFFQRKTKSGAIAESKSEGAVQVKETGSLKFKVKQYFDAALHHTGLYFWMYGREKVSPALIAWIEDFQPDLIYFQPNSYKSLDFILAVTEKIRVALVTHVMDDWFSFVVRSSPVKGYWQKKIDHKAQLLFDRTQLHLSICDYMSQEYERRYGHPFIAFHNCVDLDFWSTAAQNHPLSQPIKILYAGRIGYGLEMILLKMADIVEQMGSEGIAVCLEIQTKDQRHELISTLENYRHVFTSPPVAYEKLPEKFAAADILLIPCDFDGSGVRFLKYSMPTKSSEYMATGRPILVISPAGTALTEYARSGWALLCDSDREADIRKAIQELISSETLREKISGRARELAANNHSQSIVMQRFREALTKLAGAQISLNKKTADGK</sequence>
<dbReference type="PANTHER" id="PTHR46401">
    <property type="entry name" value="GLYCOSYLTRANSFERASE WBBK-RELATED"/>
    <property type="match status" value="1"/>
</dbReference>
<accession>A0A556MM29</accession>